<dbReference type="AlphaFoldDB" id="A0A973W3A3"/>
<dbReference type="EMBL" id="JAAOLE020000001">
    <property type="protein sequence ID" value="NVI46449.1"/>
    <property type="molecule type" value="Genomic_DNA"/>
</dbReference>
<accession>A0A973W3A3</accession>
<evidence type="ECO:0000313" key="1">
    <source>
        <dbReference type="EMBL" id="NVI46449.1"/>
    </source>
</evidence>
<reference evidence="1" key="1">
    <citation type="submission" date="2020-06" db="EMBL/GenBank/DDBJ databases">
        <title>Whole Genome Sequence of Bradyrhizobium sp. Strain 1S1.</title>
        <authorList>
            <person name="Bromfield E.S.P."/>
            <person name="Cloutier S."/>
        </authorList>
    </citation>
    <scope>NUCLEOTIDE SEQUENCE [LARGE SCALE GENOMIC DNA]</scope>
    <source>
        <strain evidence="1">1S1</strain>
    </source>
</reference>
<organism evidence="1">
    <name type="scientific">Bradyrhizobium septentrionale</name>
    <dbReference type="NCBI Taxonomy" id="1404411"/>
    <lineage>
        <taxon>Bacteria</taxon>
        <taxon>Pseudomonadati</taxon>
        <taxon>Pseudomonadota</taxon>
        <taxon>Alphaproteobacteria</taxon>
        <taxon>Hyphomicrobiales</taxon>
        <taxon>Nitrobacteraceae</taxon>
        <taxon>Bradyrhizobium</taxon>
    </lineage>
</organism>
<proteinExistence type="predicted"/>
<dbReference type="RefSeq" id="WP_166205771.1">
    <property type="nucleotide sequence ID" value="NZ_CP088285.1"/>
</dbReference>
<gene>
    <name evidence="1" type="ORF">HAP48_026520</name>
</gene>
<comment type="caution">
    <text evidence="1">The sequence shown here is derived from an EMBL/GenBank/DDBJ whole genome shotgun (WGS) entry which is preliminary data.</text>
</comment>
<name>A0A973W3A3_9BRAD</name>
<sequence length="126" mass="13931">MSAELVAIVIVKDGCVIDAIVPDGVRVIVKDYDVQDADPDHLRDDRGPFTQDEWTHRRLKTPGCQHQHEGEPHCQPVFLNSYHCDTCDVSWEDSHSCGCDDECPECGADTSPETSEETAPCACESL</sequence>
<protein>
    <submittedName>
        <fullName evidence="1">Uncharacterized protein</fullName>
    </submittedName>
</protein>